<dbReference type="GO" id="GO:0015293">
    <property type="term" value="F:symporter activity"/>
    <property type="evidence" value="ECO:0007669"/>
    <property type="project" value="UniProtKB-KW"/>
</dbReference>
<keyword evidence="2" id="KW-0813">Transport</keyword>
<keyword evidence="6 8" id="KW-1133">Transmembrane helix</keyword>
<feature type="transmembrane region" description="Helical" evidence="8">
    <location>
        <begin position="356"/>
        <end position="378"/>
    </location>
</feature>
<evidence type="ECO:0000256" key="2">
    <source>
        <dbReference type="ARBA" id="ARBA00022448"/>
    </source>
</evidence>
<sequence>MKKKLGLTSKIFIGILLGAVLGLILKGVPDGTIKNTILLDGVLKVMGSGFINSIKMLVVPLVFISLVCGSSSMGDVKKLGRIGIRTFCFYLATTAIAISLALGVGKLINPGVGLDMSNLITQAPTIGESKPLVEVILSIIPTNPIQSLASGEMLQIIMFSLLLGVSMSVVGKKADPLRKLFESANEVCMKMVSIIMLVAPYGVFALIANTFATTGFDAIFSLLKYMFAVSLALVLQVVIVYSGMVKIFTGLKLKPFFKKFAGVAAVTFSTASSNAALPLTIESMEELGVDNSVASFTLPLGATINMDGTAIMQGVACIFIAQLYGIDLGINSFLTIILTATLASVGTAGVPGVGMITLSMVLTSVGLPLEGIGLIMGVDRLLDMARTTVNVMGDCACTLVVSNKEGELDKSMYYREFTQNSEIGA</sequence>
<dbReference type="Gene3D" id="1.10.3860.10">
    <property type="entry name" value="Sodium:dicarboxylate symporter"/>
    <property type="match status" value="1"/>
</dbReference>
<evidence type="ECO:0000256" key="6">
    <source>
        <dbReference type="ARBA" id="ARBA00022989"/>
    </source>
</evidence>
<dbReference type="STRING" id="1121325.SAMN04515677_104250"/>
<dbReference type="RefSeq" id="WP_092725611.1">
    <property type="nucleotide sequence ID" value="NZ_FNGW01000004.1"/>
</dbReference>
<dbReference type="PANTHER" id="PTHR42865:SF7">
    <property type="entry name" value="PROTON_GLUTAMATE-ASPARTATE SYMPORTER"/>
    <property type="match status" value="1"/>
</dbReference>
<keyword evidence="10" id="KW-1185">Reference proteome</keyword>
<name>A0A1G9P8C8_9FIRM</name>
<evidence type="ECO:0000256" key="5">
    <source>
        <dbReference type="ARBA" id="ARBA00022847"/>
    </source>
</evidence>
<keyword evidence="4 8" id="KW-0812">Transmembrane</keyword>
<protein>
    <submittedName>
        <fullName evidence="9">Na+/H+-dicarboxylate symporter</fullName>
    </submittedName>
</protein>
<evidence type="ECO:0000256" key="3">
    <source>
        <dbReference type="ARBA" id="ARBA00022475"/>
    </source>
</evidence>
<organism evidence="9 10">
    <name type="scientific">Romboutsia lituseburensis DSM 797</name>
    <dbReference type="NCBI Taxonomy" id="1121325"/>
    <lineage>
        <taxon>Bacteria</taxon>
        <taxon>Bacillati</taxon>
        <taxon>Bacillota</taxon>
        <taxon>Clostridia</taxon>
        <taxon>Peptostreptococcales</taxon>
        <taxon>Peptostreptococcaceae</taxon>
        <taxon>Romboutsia</taxon>
    </lineage>
</organism>
<dbReference type="InterPro" id="IPR001991">
    <property type="entry name" value="Na-dicarboxylate_symporter"/>
</dbReference>
<dbReference type="PRINTS" id="PR00173">
    <property type="entry name" value="EDTRNSPORT"/>
</dbReference>
<feature type="transmembrane region" description="Helical" evidence="8">
    <location>
        <begin position="328"/>
        <end position="350"/>
    </location>
</feature>
<feature type="transmembrane region" description="Helical" evidence="8">
    <location>
        <begin position="192"/>
        <end position="213"/>
    </location>
</feature>
<dbReference type="AlphaFoldDB" id="A0A1G9P8C8"/>
<dbReference type="FunFam" id="1.10.3860.10:FF:000001">
    <property type="entry name" value="C4-dicarboxylate transport protein"/>
    <property type="match status" value="1"/>
</dbReference>
<dbReference type="InterPro" id="IPR036458">
    <property type="entry name" value="Na:dicarbo_symporter_sf"/>
</dbReference>
<evidence type="ECO:0000313" key="9">
    <source>
        <dbReference type="EMBL" id="SDL94803.1"/>
    </source>
</evidence>
<keyword evidence="3" id="KW-1003">Cell membrane</keyword>
<dbReference type="SUPFAM" id="SSF118215">
    <property type="entry name" value="Proton glutamate symport protein"/>
    <property type="match status" value="1"/>
</dbReference>
<accession>A0A1G9P8C8</accession>
<evidence type="ECO:0000256" key="7">
    <source>
        <dbReference type="ARBA" id="ARBA00023136"/>
    </source>
</evidence>
<keyword evidence="5" id="KW-0769">Symport</keyword>
<evidence type="ECO:0000256" key="4">
    <source>
        <dbReference type="ARBA" id="ARBA00022692"/>
    </source>
</evidence>
<dbReference type="Proteomes" id="UP000199068">
    <property type="component" value="Unassembled WGS sequence"/>
</dbReference>
<feature type="transmembrane region" description="Helical" evidence="8">
    <location>
        <begin position="153"/>
        <end position="171"/>
    </location>
</feature>
<reference evidence="9 10" key="1">
    <citation type="submission" date="2016-10" db="EMBL/GenBank/DDBJ databases">
        <authorList>
            <person name="de Groot N.N."/>
        </authorList>
    </citation>
    <scope>NUCLEOTIDE SEQUENCE [LARGE SCALE GENOMIC DNA]</scope>
    <source>
        <strain evidence="9 10">DSM 797</strain>
    </source>
</reference>
<evidence type="ECO:0000256" key="1">
    <source>
        <dbReference type="ARBA" id="ARBA00004651"/>
    </source>
</evidence>
<dbReference type="GO" id="GO:0006835">
    <property type="term" value="P:dicarboxylic acid transport"/>
    <property type="evidence" value="ECO:0007669"/>
    <property type="project" value="TreeGrafter"/>
</dbReference>
<evidence type="ECO:0000313" key="10">
    <source>
        <dbReference type="Proteomes" id="UP000199068"/>
    </source>
</evidence>
<feature type="transmembrane region" description="Helical" evidence="8">
    <location>
        <begin position="7"/>
        <end position="25"/>
    </location>
</feature>
<feature type="transmembrane region" description="Helical" evidence="8">
    <location>
        <begin position="87"/>
        <end position="108"/>
    </location>
</feature>
<dbReference type="EMBL" id="FNGW01000004">
    <property type="protein sequence ID" value="SDL94803.1"/>
    <property type="molecule type" value="Genomic_DNA"/>
</dbReference>
<keyword evidence="7 8" id="KW-0472">Membrane</keyword>
<dbReference type="Pfam" id="PF00375">
    <property type="entry name" value="SDF"/>
    <property type="match status" value="1"/>
</dbReference>
<feature type="transmembrane region" description="Helical" evidence="8">
    <location>
        <begin position="45"/>
        <end position="67"/>
    </location>
</feature>
<feature type="transmembrane region" description="Helical" evidence="8">
    <location>
        <begin position="225"/>
        <end position="248"/>
    </location>
</feature>
<gene>
    <name evidence="9" type="ORF">SAMN04515677_104250</name>
</gene>
<dbReference type="PANTHER" id="PTHR42865">
    <property type="entry name" value="PROTON/GLUTAMATE-ASPARTATE SYMPORTER"/>
    <property type="match status" value="1"/>
</dbReference>
<proteinExistence type="predicted"/>
<comment type="subcellular location">
    <subcellularLocation>
        <location evidence="1">Cell membrane</location>
        <topology evidence="1">Multi-pass membrane protein</topology>
    </subcellularLocation>
</comment>
<dbReference type="GO" id="GO:0005886">
    <property type="term" value="C:plasma membrane"/>
    <property type="evidence" value="ECO:0007669"/>
    <property type="project" value="UniProtKB-SubCell"/>
</dbReference>
<evidence type="ECO:0000256" key="8">
    <source>
        <dbReference type="SAM" id="Phobius"/>
    </source>
</evidence>